<keyword evidence="2" id="KW-1185">Reference proteome</keyword>
<dbReference type="Proteomes" id="UP000838878">
    <property type="component" value="Chromosome 1"/>
</dbReference>
<protein>
    <submittedName>
        <fullName evidence="1">Uncharacterized protein</fullName>
    </submittedName>
</protein>
<feature type="non-terminal residue" evidence="1">
    <location>
        <position position="115"/>
    </location>
</feature>
<dbReference type="AlphaFoldDB" id="A0A8J9UH50"/>
<gene>
    <name evidence="1" type="ORF">BINO364_LOCUS770</name>
</gene>
<name>A0A8J9UH50_9NEOP</name>
<sequence length="115" mass="13384">MSKLRPIPASRHADPRFFVFKDLKTASHIFLRGDSIRRLLQPPYTGPYQIIDRASDGNKFSQNRSRLPQHVDGIYEPKQIAAVFAKKKVELIEEIQNENDSFSLEQENIQFLRKT</sequence>
<proteinExistence type="predicted"/>
<evidence type="ECO:0000313" key="2">
    <source>
        <dbReference type="Proteomes" id="UP000838878"/>
    </source>
</evidence>
<evidence type="ECO:0000313" key="1">
    <source>
        <dbReference type="EMBL" id="CAH0713627.1"/>
    </source>
</evidence>
<reference evidence="1" key="1">
    <citation type="submission" date="2021-12" db="EMBL/GenBank/DDBJ databases">
        <authorList>
            <person name="Martin H S."/>
        </authorList>
    </citation>
    <scope>NUCLEOTIDE SEQUENCE</scope>
</reference>
<dbReference type="EMBL" id="OV170221">
    <property type="protein sequence ID" value="CAH0713627.1"/>
    <property type="molecule type" value="Genomic_DNA"/>
</dbReference>
<accession>A0A8J9UH50</accession>
<organism evidence="1 2">
    <name type="scientific">Brenthis ino</name>
    <name type="common">lesser marbled fritillary</name>
    <dbReference type="NCBI Taxonomy" id="405034"/>
    <lineage>
        <taxon>Eukaryota</taxon>
        <taxon>Metazoa</taxon>
        <taxon>Ecdysozoa</taxon>
        <taxon>Arthropoda</taxon>
        <taxon>Hexapoda</taxon>
        <taxon>Insecta</taxon>
        <taxon>Pterygota</taxon>
        <taxon>Neoptera</taxon>
        <taxon>Endopterygota</taxon>
        <taxon>Lepidoptera</taxon>
        <taxon>Glossata</taxon>
        <taxon>Ditrysia</taxon>
        <taxon>Papilionoidea</taxon>
        <taxon>Nymphalidae</taxon>
        <taxon>Heliconiinae</taxon>
        <taxon>Argynnini</taxon>
        <taxon>Brenthis</taxon>
    </lineage>
</organism>
<dbReference type="OrthoDB" id="422540at2759"/>